<evidence type="ECO:0000313" key="11">
    <source>
        <dbReference type="Proteomes" id="UP001152795"/>
    </source>
</evidence>
<gene>
    <name evidence="10" type="ORF">PACLA_8A011747</name>
</gene>
<keyword evidence="3" id="KW-0808">Transferase</keyword>
<evidence type="ECO:0000256" key="4">
    <source>
        <dbReference type="ARBA" id="ARBA00022692"/>
    </source>
</evidence>
<evidence type="ECO:0000256" key="5">
    <source>
        <dbReference type="ARBA" id="ARBA00022968"/>
    </source>
</evidence>
<sequence length="424" mass="49752">MRRRKSRNVCILLAGGVVIYSLLKFITSGSGYEKSELPLNKDNKYRWQSSNRAKCKPRRNIVFVKTHKTGSSTVTNILHRHGDKKDLVFALPRDGQFRLDWPWSMRNDSFHLPEGVRPNIICHHGRYDRETLARVMPRDTVYVTILRHPVKQYDSTFNYMGFKKLLAIQDKVNYLLREDLRVNSDRLKLIRNGMAFDLGLNSSNFDNSVEIESFLENLKREFDLVLLAEFFDESLVLLKDLLCWPLEDVTYFKLNVRKLQENTTHFSVKTINNMQRWNNVDFLIYRQFRDILKEKIAEKTRSKDGARFQTEIKKLRAENARMRELCLRNVTKTVTLQYGVVVNKMELNKGLDPRTRAKCDDMRRNEVDYIKYLRDKQSSFGISGSNTKVSLERASQNCALEVKKKKERIVRINCNGNEGKGTKY</sequence>
<evidence type="ECO:0000256" key="9">
    <source>
        <dbReference type="ARBA" id="ARBA00023180"/>
    </source>
</evidence>
<dbReference type="GO" id="GO:0001733">
    <property type="term" value="F:galactosylceramide sulfotransferase activity"/>
    <property type="evidence" value="ECO:0007669"/>
    <property type="project" value="InterPro"/>
</dbReference>
<comment type="caution">
    <text evidence="10">The sequence shown here is derived from an EMBL/GenBank/DDBJ whole genome shotgun (WGS) entry which is preliminary data.</text>
</comment>
<reference evidence="10" key="1">
    <citation type="submission" date="2020-04" db="EMBL/GenBank/DDBJ databases">
        <authorList>
            <person name="Alioto T."/>
            <person name="Alioto T."/>
            <person name="Gomez Garrido J."/>
        </authorList>
    </citation>
    <scope>NUCLEOTIDE SEQUENCE</scope>
    <source>
        <strain evidence="10">A484AB</strain>
    </source>
</reference>
<evidence type="ECO:0000256" key="7">
    <source>
        <dbReference type="ARBA" id="ARBA00023034"/>
    </source>
</evidence>
<dbReference type="Gene3D" id="3.40.50.300">
    <property type="entry name" value="P-loop containing nucleotide triphosphate hydrolases"/>
    <property type="match status" value="1"/>
</dbReference>
<dbReference type="PANTHER" id="PTHR14647">
    <property type="entry name" value="GALACTOSE-3-O-SULFOTRANSFERASE"/>
    <property type="match status" value="1"/>
</dbReference>
<comment type="subcellular location">
    <subcellularLocation>
        <location evidence="1">Golgi apparatus membrane</location>
        <topology evidence="1">Single-pass type II membrane protein</topology>
    </subcellularLocation>
</comment>
<dbReference type="GO" id="GO:0000139">
    <property type="term" value="C:Golgi membrane"/>
    <property type="evidence" value="ECO:0007669"/>
    <property type="project" value="UniProtKB-SubCell"/>
</dbReference>
<keyword evidence="4" id="KW-0812">Transmembrane</keyword>
<evidence type="ECO:0000256" key="3">
    <source>
        <dbReference type="ARBA" id="ARBA00022679"/>
    </source>
</evidence>
<evidence type="ECO:0000256" key="2">
    <source>
        <dbReference type="ARBA" id="ARBA00008124"/>
    </source>
</evidence>
<keyword evidence="6" id="KW-1133">Transmembrane helix</keyword>
<keyword evidence="11" id="KW-1185">Reference proteome</keyword>
<evidence type="ECO:0000256" key="8">
    <source>
        <dbReference type="ARBA" id="ARBA00023136"/>
    </source>
</evidence>
<evidence type="ECO:0000313" key="10">
    <source>
        <dbReference type="EMBL" id="CAB4013882.1"/>
    </source>
</evidence>
<evidence type="ECO:0000256" key="6">
    <source>
        <dbReference type="ARBA" id="ARBA00022989"/>
    </source>
</evidence>
<accession>A0A7D9IUP2</accession>
<dbReference type="AlphaFoldDB" id="A0A7D9IUP2"/>
<organism evidence="10 11">
    <name type="scientific">Paramuricea clavata</name>
    <name type="common">Red gorgonian</name>
    <name type="synonym">Violescent sea-whip</name>
    <dbReference type="NCBI Taxonomy" id="317549"/>
    <lineage>
        <taxon>Eukaryota</taxon>
        <taxon>Metazoa</taxon>
        <taxon>Cnidaria</taxon>
        <taxon>Anthozoa</taxon>
        <taxon>Octocorallia</taxon>
        <taxon>Malacalcyonacea</taxon>
        <taxon>Plexauridae</taxon>
        <taxon>Paramuricea</taxon>
    </lineage>
</organism>
<dbReference type="PANTHER" id="PTHR14647:SF87">
    <property type="entry name" value="PUTATIVE-RELATED"/>
    <property type="match status" value="1"/>
</dbReference>
<dbReference type="InterPro" id="IPR027417">
    <property type="entry name" value="P-loop_NTPase"/>
</dbReference>
<keyword evidence="5" id="KW-0735">Signal-anchor</keyword>
<dbReference type="Proteomes" id="UP001152795">
    <property type="component" value="Unassembled WGS sequence"/>
</dbReference>
<dbReference type="EMBL" id="CACRXK020008063">
    <property type="protein sequence ID" value="CAB4013882.1"/>
    <property type="molecule type" value="Genomic_DNA"/>
</dbReference>
<keyword evidence="8" id="KW-0472">Membrane</keyword>
<protein>
    <submittedName>
        <fullName evidence="10">Galactosylceramide sulfotransferase-like</fullName>
    </submittedName>
</protein>
<dbReference type="SUPFAM" id="SSF52540">
    <property type="entry name" value="P-loop containing nucleoside triphosphate hydrolases"/>
    <property type="match status" value="1"/>
</dbReference>
<keyword evidence="7" id="KW-0333">Golgi apparatus</keyword>
<dbReference type="GO" id="GO:0009247">
    <property type="term" value="P:glycolipid biosynthetic process"/>
    <property type="evidence" value="ECO:0007669"/>
    <property type="project" value="InterPro"/>
</dbReference>
<dbReference type="InterPro" id="IPR009729">
    <property type="entry name" value="Gal-3-0_sulfotransfrase"/>
</dbReference>
<keyword evidence="9" id="KW-0325">Glycoprotein</keyword>
<dbReference type="Pfam" id="PF06990">
    <property type="entry name" value="Gal-3-0_sulfotr"/>
    <property type="match status" value="1"/>
</dbReference>
<proteinExistence type="inferred from homology"/>
<evidence type="ECO:0000256" key="1">
    <source>
        <dbReference type="ARBA" id="ARBA00004323"/>
    </source>
</evidence>
<name>A0A7D9IUP2_PARCT</name>
<comment type="similarity">
    <text evidence="2">Belongs to the galactose-3-O-sulfotransferase family.</text>
</comment>
<dbReference type="OrthoDB" id="514299at2759"/>